<dbReference type="EMBL" id="CP009044">
    <property type="protein sequence ID" value="AII15566.1"/>
    <property type="molecule type" value="Genomic_DNA"/>
</dbReference>
<gene>
    <name evidence="1" type="ORF">CIG1485E_a0041</name>
</gene>
<dbReference type="Proteomes" id="UP000028486">
    <property type="component" value="Plasmid pCIG1485E"/>
</dbReference>
<dbReference type="eggNOG" id="ENOG5030RWI">
    <property type="taxonomic scope" value="Bacteria"/>
</dbReference>
<dbReference type="RefSeq" id="WP_041572694.1">
    <property type="nucleotide sequence ID" value="NZ_CP009044.1"/>
</dbReference>
<geneLocation type="plasmid" evidence="1 2">
    <name>pCIG1485E</name>
</geneLocation>
<dbReference type="OrthoDB" id="9939491at2"/>
<organism evidence="1 2">
    <name type="scientific">Campylobacter iguaniorum</name>
    <dbReference type="NCBI Taxonomy" id="1244531"/>
    <lineage>
        <taxon>Bacteria</taxon>
        <taxon>Pseudomonadati</taxon>
        <taxon>Campylobacterota</taxon>
        <taxon>Epsilonproteobacteria</taxon>
        <taxon>Campylobacterales</taxon>
        <taxon>Campylobacteraceae</taxon>
        <taxon>Campylobacter</taxon>
    </lineage>
</organism>
<reference evidence="1 2" key="1">
    <citation type="journal article" date="2014" name="Genome Announc.">
        <title>Complete Genome Sequence of Campylobacter iguaniorum Strain 1485ET, Isolated from a Bearded Dragon (Pogona vitticeps).</title>
        <authorList>
            <person name="Gilbert M.J."/>
            <person name="Miller W.G."/>
            <person name="Yee E."/>
            <person name="Kik M."/>
            <person name="Wagenaar J.A."/>
            <person name="Duim B."/>
        </authorList>
    </citation>
    <scope>NUCLEOTIDE SEQUENCE [LARGE SCALE GENOMIC DNA]</scope>
    <source>
        <strain evidence="1 2">1485E</strain>
        <plasmid evidence="1">pCIG1485E</plasmid>
    </source>
</reference>
<sequence length="68" mass="8048">MARSFEKERENVKYKECGSFNVALDFVLFKDDSSEWQVSIEWTDGAPSTDMDYKTYDEALAEYNRWGF</sequence>
<dbReference type="HOGENOM" id="CLU_2829675_0_0_7"/>
<keyword evidence="1" id="KW-0614">Plasmid</keyword>
<evidence type="ECO:0000313" key="1">
    <source>
        <dbReference type="EMBL" id="AII15566.1"/>
    </source>
</evidence>
<dbReference type="AlphaFoldDB" id="A0A076FCA2"/>
<protein>
    <submittedName>
        <fullName evidence="1">Uncharacterized protein</fullName>
    </submittedName>
</protein>
<keyword evidence="2" id="KW-1185">Reference proteome</keyword>
<dbReference type="KEGG" id="caj:CIG1485E_a0041"/>
<name>A0A076FCA2_9BACT</name>
<evidence type="ECO:0000313" key="2">
    <source>
        <dbReference type="Proteomes" id="UP000028486"/>
    </source>
</evidence>
<proteinExistence type="predicted"/>
<accession>A0A076FCA2</accession>